<dbReference type="Proteomes" id="UP001220256">
    <property type="component" value="Unassembled WGS sequence"/>
</dbReference>
<evidence type="ECO:0000313" key="1">
    <source>
        <dbReference type="EMBL" id="KAJ5263977.1"/>
    </source>
</evidence>
<name>A0ABQ8WBJ2_PENCH</name>
<gene>
    <name evidence="1" type="ORF">N7505_007898</name>
</gene>
<organism evidence="1 2">
    <name type="scientific">Penicillium chrysogenum</name>
    <name type="common">Penicillium notatum</name>
    <dbReference type="NCBI Taxonomy" id="5076"/>
    <lineage>
        <taxon>Eukaryota</taxon>
        <taxon>Fungi</taxon>
        <taxon>Dikarya</taxon>
        <taxon>Ascomycota</taxon>
        <taxon>Pezizomycotina</taxon>
        <taxon>Eurotiomycetes</taxon>
        <taxon>Eurotiomycetidae</taxon>
        <taxon>Eurotiales</taxon>
        <taxon>Aspergillaceae</taxon>
        <taxon>Penicillium</taxon>
        <taxon>Penicillium chrysogenum species complex</taxon>
    </lineage>
</organism>
<proteinExistence type="predicted"/>
<evidence type="ECO:0000313" key="2">
    <source>
        <dbReference type="Proteomes" id="UP001220256"/>
    </source>
</evidence>
<reference evidence="1 2" key="1">
    <citation type="journal article" date="2023" name="IMA Fungus">
        <title>Comparative genomic study of the Penicillium genus elucidates a diverse pangenome and 15 lateral gene transfer events.</title>
        <authorList>
            <person name="Petersen C."/>
            <person name="Sorensen T."/>
            <person name="Nielsen M.R."/>
            <person name="Sondergaard T.E."/>
            <person name="Sorensen J.L."/>
            <person name="Fitzpatrick D.A."/>
            <person name="Frisvad J.C."/>
            <person name="Nielsen K.L."/>
        </authorList>
    </citation>
    <scope>NUCLEOTIDE SEQUENCE [LARGE SCALE GENOMIC DNA]</scope>
    <source>
        <strain evidence="1 2">IBT 3361</strain>
    </source>
</reference>
<sequence>MDKPPVACKVPSRPIPGKGLGIANCKNESRDKERCIIRIVAWVFRGGLLSHMACENYSQAMPCAHVNTTLRSRQFSGHHDSSPLGLLLITAFSGYSHFC</sequence>
<comment type="caution">
    <text evidence="1">The sequence shown here is derived from an EMBL/GenBank/DDBJ whole genome shotgun (WGS) entry which is preliminary data.</text>
</comment>
<protein>
    <submittedName>
        <fullName evidence="1">Uncharacterized protein</fullName>
    </submittedName>
</protein>
<accession>A0ABQ8WBJ2</accession>
<dbReference type="EMBL" id="JAPVEB010000005">
    <property type="protein sequence ID" value="KAJ5263977.1"/>
    <property type="molecule type" value="Genomic_DNA"/>
</dbReference>
<keyword evidence="2" id="KW-1185">Reference proteome</keyword>